<organism evidence="1 2">
    <name type="scientific">Faucicola osloensis</name>
    <name type="common">Moraxella osloensis</name>
    <dbReference type="NCBI Taxonomy" id="34062"/>
    <lineage>
        <taxon>Bacteria</taxon>
        <taxon>Pseudomonadati</taxon>
        <taxon>Pseudomonadota</taxon>
        <taxon>Gammaproteobacteria</taxon>
        <taxon>Moraxellales</taxon>
        <taxon>Moraxellaceae</taxon>
        <taxon>Faucicola</taxon>
    </lineage>
</organism>
<evidence type="ECO:0000313" key="2">
    <source>
        <dbReference type="Proteomes" id="UP000234914"/>
    </source>
</evidence>
<accession>A0A2I1RIX3</accession>
<dbReference type="EMBL" id="PKJS01000005">
    <property type="protein sequence ID" value="PKZ69044.1"/>
    <property type="molecule type" value="Genomic_DNA"/>
</dbReference>
<name>A0A2I1RIX3_FAUOS</name>
<sequence>MSLPSPNSQKLTVTNFDLPSLHLLRPELAVTLHDAEMHLSEFNDDSSQAPLLLDSVDTLAQLAKVLRLIQLEEGYELANSLSAGLQKLYDERDQPNRDKAGNDMMMDVSEGIMTLARYIEFVLLKETIEPSLLLPIINQLHSDLNQPVLQLSDLTANKNSSIVIANPEQNYQPLKSLGINPKKLVEAYRAGLSVALTAQSNQLSPKELEKLKAMQAACEMVSKRTDSLFWHAADAAVSDLAGVLPLSNLQKRALIFVEQQFNDYLPVNDSRFADLVQFASSRDSQLALQVQHKFSANTLDETQLKTMRRFLFGPDRDVTSTLNQLIQQEIDLIKSASDSYARQVNLNSSPDEIDSMAQRLHDLSSVFRTLNLNEVSAALSQQIGKVKTWTQPTPDDFDELLGTLMMAENAAINLAKSHTPGAVTLPVYNQTISLHQIETAHNTLVQESRTAIATIETALNDYLNDTDKDILHIKPVPDIMRTISGACLFLNLPRQSQLLKRGATVLQNLTEQQGRELSEHELAKIADIVMSADYYLESLETNKPAGNHAMYVGYRSLQHMLVA</sequence>
<comment type="caution">
    <text evidence="1">The sequence shown here is derived from an EMBL/GenBank/DDBJ whole genome shotgun (WGS) entry which is preliminary data.</text>
</comment>
<gene>
    <name evidence="1" type="ORF">CYJ96_04415</name>
</gene>
<dbReference type="AlphaFoldDB" id="A0A2I1RIX3"/>
<evidence type="ECO:0008006" key="3">
    <source>
        <dbReference type="Google" id="ProtNLM"/>
    </source>
</evidence>
<evidence type="ECO:0000313" key="1">
    <source>
        <dbReference type="EMBL" id="PKZ69044.1"/>
    </source>
</evidence>
<dbReference type="RefSeq" id="WP_101964084.1">
    <property type="nucleotide sequence ID" value="NZ_PKJS01000005.1"/>
</dbReference>
<proteinExistence type="predicted"/>
<dbReference type="Proteomes" id="UP000234914">
    <property type="component" value="Unassembled WGS sequence"/>
</dbReference>
<reference evidence="1 2" key="1">
    <citation type="submission" date="2017-12" db="EMBL/GenBank/DDBJ databases">
        <title>Phylogenetic diversity of female urinary microbiome.</title>
        <authorList>
            <person name="Thomas-White K."/>
            <person name="Wolfe A.J."/>
        </authorList>
    </citation>
    <scope>NUCLEOTIDE SEQUENCE [LARGE SCALE GENOMIC DNA]</scope>
    <source>
        <strain evidence="1 2">UMB0416</strain>
    </source>
</reference>
<protein>
    <recommendedName>
        <fullName evidence="3">Ferrous iron transporter B</fullName>
    </recommendedName>
</protein>